<dbReference type="Pfam" id="PF02518">
    <property type="entry name" value="HATPase_c"/>
    <property type="match status" value="1"/>
</dbReference>
<dbReference type="CDD" id="cd06225">
    <property type="entry name" value="HAMP"/>
    <property type="match status" value="1"/>
</dbReference>
<comment type="catalytic activity">
    <reaction evidence="1">
        <text>ATP + protein L-histidine = ADP + protein N-phospho-L-histidine.</text>
        <dbReference type="EC" id="2.7.13.3"/>
    </reaction>
</comment>
<gene>
    <name evidence="8" type="primary">luxQ_4</name>
    <name evidence="8" type="ORF">NCTC11343_02291</name>
</gene>
<dbReference type="InterPro" id="IPR036890">
    <property type="entry name" value="HATPase_C_sf"/>
</dbReference>
<evidence type="ECO:0000313" key="8">
    <source>
        <dbReference type="EMBL" id="SPZ85729.1"/>
    </source>
</evidence>
<dbReference type="PRINTS" id="PR00344">
    <property type="entry name" value="BCTRLSENSOR"/>
</dbReference>
<accession>A0A2X2KUI2</accession>
<dbReference type="Pfam" id="PF13185">
    <property type="entry name" value="GAF_2"/>
    <property type="match status" value="1"/>
</dbReference>
<dbReference type="PROSITE" id="PS50110">
    <property type="entry name" value="RESPONSE_REGULATORY"/>
    <property type="match status" value="3"/>
</dbReference>
<sequence>MPNSKTLNNLTWGIGFSLVVLLISSTASYIGIQEQNRHRQELAVTRKIISTSTSLLASLQGAETGNRGFLLTGKESYLEPFNNALESLPKELQEIEALTKQDPVQKVRVDSLVIAAKWRLDILKESVATKRRGGVFGLAQLDESKMAMDKCRAIIKVINQYEDDNIDRKSANLDNSSFITTLFIVISALLSLIITSYFYFRLRADFLKRAALEKSLREKDEGISRRLNLVQKITNRIALGDYDVRAEEVGDDDLGEIAKAVNRMSKALKKSFEQLTDNDWLHAGYAKLYTGLMGNKSEQTIAADSIKSLVDYTGAISGAIYIFNDDKLELSGAYGLDMQTQRYFLPGEGYIGQVFVDRESKTLHNLNATDYVVSFANGKIHMQHIVFLPMLVDDHVLGVLEVGQMDSFTTVEQTFLNECARQIGIALVSAKGRAKIQTLLEETQVQSEELLTQHAELESLNTELEAQTLRLQSSEEELKVQHEELMQSNQELEERSRLLEDKNLMIAERNQEIQQKAEELALSTKYKSEFLANMSHELRTPLNSILLLSRLLSENVEENLNSDQIESAKVIQSSGTSLLTLIDEILDLSKIESGKMTLDYASLDLHDILSDLNSLFLPIVKEKGLAFKTTVSAKIAPRFEGDRLRIDQVLRNLISNAIKFTKEGEVRLEIYEDPSDHDRLVFAVVDSGIGIPLEKQKIIFEAFQQADGSTRRKFGGTGLGLSISREIARLLGGEIRLESEVGKGSTFLFIIPKSKVEVKEILTKEQQLVEEISSEVEEVIEIVKEDTYNPVTIRIPEEIPDDRDTVAEGDKVILIVEDDVNFAKALLKYTHTQNYKGVVVVRGDHALPAAQKYHPAAILLDIQLPIMDGWAVMDQLKGNKATRHIPVHIMSSLEVKKESLLKGAIDFINKPVALEQMTSVFQKIESALSRSPKKVLIVEENPKHASALSYFLSSFNISLEVKDNVEESITALRTADVDCVILDMGVPDEMGYHTLEAIKQHEGLENLPIIIFTGKNLSKAEELKIKKYADSVVVKTAHSYQRILDEVGLFLHLIEVNNSDDARRKNNGLGALTDVLKGKKVLVADDDVRNIFSITKALEKFQVKVIPAMDGKEALEVLTSGEPIDIVLMDMMMPEMDGYETIRNIRQHVDYARLPIIAVTAKSMIGDREKCIQAGASDYISKPVDIDQLLSLLRVWLYEN</sequence>
<dbReference type="Pfam" id="PF00672">
    <property type="entry name" value="HAMP"/>
    <property type="match status" value="1"/>
</dbReference>
<dbReference type="InterPro" id="IPR005467">
    <property type="entry name" value="His_kinase_dom"/>
</dbReference>
<dbReference type="EMBL" id="UAUU01000008">
    <property type="protein sequence ID" value="SPZ85729.1"/>
    <property type="molecule type" value="Genomic_DNA"/>
</dbReference>
<dbReference type="SMART" id="SM00065">
    <property type="entry name" value="GAF"/>
    <property type="match status" value="1"/>
</dbReference>
<evidence type="ECO:0000256" key="2">
    <source>
        <dbReference type="ARBA" id="ARBA00004370"/>
    </source>
</evidence>
<protein>
    <recommendedName>
        <fullName evidence="3">histidine kinase</fullName>
        <ecNumber evidence="3">2.7.13.3</ecNumber>
    </recommendedName>
</protein>
<dbReference type="GO" id="GO:0016020">
    <property type="term" value="C:membrane"/>
    <property type="evidence" value="ECO:0007669"/>
    <property type="project" value="UniProtKB-SubCell"/>
</dbReference>
<dbReference type="SUPFAM" id="SSF55781">
    <property type="entry name" value="GAF domain-like"/>
    <property type="match status" value="1"/>
</dbReference>
<reference evidence="8 9" key="1">
    <citation type="submission" date="2018-06" db="EMBL/GenBank/DDBJ databases">
        <authorList>
            <consortium name="Pathogen Informatics"/>
            <person name="Doyle S."/>
        </authorList>
    </citation>
    <scope>NUCLEOTIDE SEQUENCE [LARGE SCALE GENOMIC DNA]</scope>
    <source>
        <strain evidence="8 9">NCTC11343</strain>
    </source>
</reference>
<dbReference type="RefSeq" id="WP_112374662.1">
    <property type="nucleotide sequence ID" value="NZ_CP069793.1"/>
</dbReference>
<dbReference type="SUPFAM" id="SSF55874">
    <property type="entry name" value="ATPase domain of HSP90 chaperone/DNA topoisomerase II/histidine kinase"/>
    <property type="match status" value="1"/>
</dbReference>
<comment type="subcellular location">
    <subcellularLocation>
        <location evidence="2">Membrane</location>
    </subcellularLocation>
</comment>
<evidence type="ECO:0000256" key="7">
    <source>
        <dbReference type="ARBA" id="ARBA00023012"/>
    </source>
</evidence>
<dbReference type="Pfam" id="PF00512">
    <property type="entry name" value="HisKA"/>
    <property type="match status" value="1"/>
</dbReference>
<dbReference type="EC" id="2.7.13.3" evidence="3"/>
<dbReference type="InterPro" id="IPR029016">
    <property type="entry name" value="GAF-like_dom_sf"/>
</dbReference>
<dbReference type="Gene3D" id="6.10.340.10">
    <property type="match status" value="1"/>
</dbReference>
<dbReference type="InterPro" id="IPR003660">
    <property type="entry name" value="HAMP_dom"/>
</dbReference>
<dbReference type="InterPro" id="IPR003018">
    <property type="entry name" value="GAF"/>
</dbReference>
<dbReference type="Gene3D" id="3.40.50.2300">
    <property type="match status" value="3"/>
</dbReference>
<dbReference type="Gene3D" id="3.30.565.10">
    <property type="entry name" value="Histidine kinase-like ATPase, C-terminal domain"/>
    <property type="match status" value="1"/>
</dbReference>
<dbReference type="InterPro" id="IPR007891">
    <property type="entry name" value="CHASE3"/>
</dbReference>
<dbReference type="InterPro" id="IPR036097">
    <property type="entry name" value="HisK_dim/P_sf"/>
</dbReference>
<evidence type="ECO:0000313" key="9">
    <source>
        <dbReference type="Proteomes" id="UP000251241"/>
    </source>
</evidence>
<dbReference type="InterPro" id="IPR011006">
    <property type="entry name" value="CheY-like_superfamily"/>
</dbReference>
<dbReference type="SMART" id="SM00387">
    <property type="entry name" value="HATPase_c"/>
    <property type="match status" value="1"/>
</dbReference>
<dbReference type="CDD" id="cd00156">
    <property type="entry name" value="REC"/>
    <property type="match status" value="1"/>
</dbReference>
<dbReference type="InterPro" id="IPR003661">
    <property type="entry name" value="HisK_dim/P_dom"/>
</dbReference>
<dbReference type="Pfam" id="PF05227">
    <property type="entry name" value="CHASE3"/>
    <property type="match status" value="1"/>
</dbReference>
<evidence type="ECO:0000256" key="4">
    <source>
        <dbReference type="ARBA" id="ARBA00022553"/>
    </source>
</evidence>
<dbReference type="Gene3D" id="3.30.450.40">
    <property type="match status" value="1"/>
</dbReference>
<keyword evidence="7" id="KW-0902">Two-component regulatory system</keyword>
<evidence type="ECO:0000256" key="5">
    <source>
        <dbReference type="ARBA" id="ARBA00022679"/>
    </source>
</evidence>
<dbReference type="PROSITE" id="PS50885">
    <property type="entry name" value="HAMP"/>
    <property type="match status" value="1"/>
</dbReference>
<dbReference type="CDD" id="cd16922">
    <property type="entry name" value="HATPase_EvgS-ArcB-TorS-like"/>
    <property type="match status" value="1"/>
</dbReference>
<organism evidence="8 9">
    <name type="scientific">Sphingobacterium multivorum</name>
    <dbReference type="NCBI Taxonomy" id="28454"/>
    <lineage>
        <taxon>Bacteria</taxon>
        <taxon>Pseudomonadati</taxon>
        <taxon>Bacteroidota</taxon>
        <taxon>Sphingobacteriia</taxon>
        <taxon>Sphingobacteriales</taxon>
        <taxon>Sphingobacteriaceae</taxon>
        <taxon>Sphingobacterium</taxon>
    </lineage>
</organism>
<dbReference type="Pfam" id="PF00072">
    <property type="entry name" value="Response_reg"/>
    <property type="match status" value="3"/>
</dbReference>
<dbReference type="Proteomes" id="UP000251241">
    <property type="component" value="Unassembled WGS sequence"/>
</dbReference>
<dbReference type="SUPFAM" id="SSF52172">
    <property type="entry name" value="CheY-like"/>
    <property type="match status" value="3"/>
</dbReference>
<dbReference type="SMART" id="SM00388">
    <property type="entry name" value="HisKA"/>
    <property type="match status" value="1"/>
</dbReference>
<dbReference type="FunFam" id="3.30.565.10:FF:000010">
    <property type="entry name" value="Sensor histidine kinase RcsC"/>
    <property type="match status" value="1"/>
</dbReference>
<dbReference type="SUPFAM" id="SSF158472">
    <property type="entry name" value="HAMP domain-like"/>
    <property type="match status" value="1"/>
</dbReference>
<dbReference type="PANTHER" id="PTHR45339:SF1">
    <property type="entry name" value="HYBRID SIGNAL TRANSDUCTION HISTIDINE KINASE J"/>
    <property type="match status" value="1"/>
</dbReference>
<dbReference type="CDD" id="cd19410">
    <property type="entry name" value="HK9-like_sensor"/>
    <property type="match status" value="1"/>
</dbReference>
<evidence type="ECO:0000256" key="6">
    <source>
        <dbReference type="ARBA" id="ARBA00022777"/>
    </source>
</evidence>
<dbReference type="InterPro" id="IPR001789">
    <property type="entry name" value="Sig_transdc_resp-reg_receiver"/>
</dbReference>
<dbReference type="AlphaFoldDB" id="A0A2X2KUI2"/>
<keyword evidence="5 8" id="KW-0808">Transferase</keyword>
<dbReference type="PROSITE" id="PS50109">
    <property type="entry name" value="HIS_KIN"/>
    <property type="match status" value="1"/>
</dbReference>
<dbReference type="InterPro" id="IPR003594">
    <property type="entry name" value="HATPase_dom"/>
</dbReference>
<dbReference type="GeneID" id="97180970"/>
<keyword evidence="4" id="KW-0597">Phosphoprotein</keyword>
<dbReference type="Gene3D" id="1.10.287.130">
    <property type="match status" value="1"/>
</dbReference>
<keyword evidence="6 8" id="KW-0418">Kinase</keyword>
<dbReference type="SUPFAM" id="SSF47384">
    <property type="entry name" value="Homodimeric domain of signal transducing histidine kinase"/>
    <property type="match status" value="1"/>
</dbReference>
<dbReference type="CDD" id="cd17546">
    <property type="entry name" value="REC_hyHK_CKI1_RcsC-like"/>
    <property type="match status" value="1"/>
</dbReference>
<dbReference type="SMART" id="SM00448">
    <property type="entry name" value="REC"/>
    <property type="match status" value="3"/>
</dbReference>
<dbReference type="InterPro" id="IPR004358">
    <property type="entry name" value="Sig_transdc_His_kin-like_C"/>
</dbReference>
<evidence type="ECO:0000256" key="3">
    <source>
        <dbReference type="ARBA" id="ARBA00012438"/>
    </source>
</evidence>
<dbReference type="GO" id="GO:0000155">
    <property type="term" value="F:phosphorelay sensor kinase activity"/>
    <property type="evidence" value="ECO:0007669"/>
    <property type="project" value="InterPro"/>
</dbReference>
<dbReference type="PANTHER" id="PTHR45339">
    <property type="entry name" value="HYBRID SIGNAL TRANSDUCTION HISTIDINE KINASE J"/>
    <property type="match status" value="1"/>
</dbReference>
<dbReference type="CDD" id="cd00082">
    <property type="entry name" value="HisKA"/>
    <property type="match status" value="1"/>
</dbReference>
<proteinExistence type="predicted"/>
<evidence type="ECO:0000256" key="1">
    <source>
        <dbReference type="ARBA" id="ARBA00000085"/>
    </source>
</evidence>
<dbReference type="SMART" id="SM00304">
    <property type="entry name" value="HAMP"/>
    <property type="match status" value="1"/>
</dbReference>
<name>A0A2X2KUI2_SPHMU</name>